<proteinExistence type="predicted"/>
<evidence type="ECO:0000259" key="2">
    <source>
        <dbReference type="Pfam" id="PF01578"/>
    </source>
</evidence>
<dbReference type="InterPro" id="IPR052372">
    <property type="entry name" value="YpjD/HemX"/>
</dbReference>
<feature type="transmembrane region" description="Helical" evidence="1">
    <location>
        <begin position="57"/>
        <end position="78"/>
    </location>
</feature>
<keyword evidence="1" id="KW-0812">Transmembrane</keyword>
<dbReference type="EMBL" id="CP001614">
    <property type="protein sequence ID" value="ACR12209.1"/>
    <property type="molecule type" value="Genomic_DNA"/>
</dbReference>
<dbReference type="OrthoDB" id="9780793at2"/>
<keyword evidence="1" id="KW-1133">Transmembrane helix</keyword>
<feature type="domain" description="Cytochrome c assembly protein" evidence="2">
    <location>
        <begin position="54"/>
        <end position="258"/>
    </location>
</feature>
<dbReference type="GO" id="GO:0020037">
    <property type="term" value="F:heme binding"/>
    <property type="evidence" value="ECO:0007669"/>
    <property type="project" value="InterPro"/>
</dbReference>
<protein>
    <submittedName>
        <fullName evidence="3">Metal dependent phosphohydrolase</fullName>
    </submittedName>
</protein>
<dbReference type="GO" id="GO:0017004">
    <property type="term" value="P:cytochrome complex assembly"/>
    <property type="evidence" value="ECO:0007669"/>
    <property type="project" value="InterPro"/>
</dbReference>
<dbReference type="AlphaFoldDB" id="C5BR71"/>
<dbReference type="STRING" id="377629.TERTU_1157"/>
<dbReference type="PANTHER" id="PTHR38034">
    <property type="entry name" value="INNER MEMBRANE PROTEIN YPJD"/>
    <property type="match status" value="1"/>
</dbReference>
<feature type="transmembrane region" description="Helical" evidence="1">
    <location>
        <begin position="85"/>
        <end position="103"/>
    </location>
</feature>
<feature type="transmembrane region" description="Helical" evidence="1">
    <location>
        <begin position="32"/>
        <end position="51"/>
    </location>
</feature>
<keyword evidence="4" id="KW-1185">Reference proteome</keyword>
<feature type="transmembrane region" description="Helical" evidence="1">
    <location>
        <begin position="175"/>
        <end position="196"/>
    </location>
</feature>
<dbReference type="InterPro" id="IPR002541">
    <property type="entry name" value="Cyt_c_assembly"/>
</dbReference>
<dbReference type="GO" id="GO:0016787">
    <property type="term" value="F:hydrolase activity"/>
    <property type="evidence" value="ECO:0007669"/>
    <property type="project" value="UniProtKB-KW"/>
</dbReference>
<feature type="transmembrane region" description="Helical" evidence="1">
    <location>
        <begin position="233"/>
        <end position="251"/>
    </location>
</feature>
<dbReference type="PANTHER" id="PTHR38034:SF1">
    <property type="entry name" value="INNER MEMBRANE PROTEIN YPJD"/>
    <property type="match status" value="1"/>
</dbReference>
<evidence type="ECO:0000256" key="1">
    <source>
        <dbReference type="SAM" id="Phobius"/>
    </source>
</evidence>
<accession>C5BR71</accession>
<dbReference type="Pfam" id="PF01578">
    <property type="entry name" value="Cytochrom_C_asm"/>
    <property type="match status" value="1"/>
</dbReference>
<name>C5BR71_TERTT</name>
<dbReference type="eggNOG" id="COG4137">
    <property type="taxonomic scope" value="Bacteria"/>
</dbReference>
<keyword evidence="1" id="KW-0472">Membrane</keyword>
<feature type="transmembrane region" description="Helical" evidence="1">
    <location>
        <begin position="202"/>
        <end position="221"/>
    </location>
</feature>
<sequence length="262" mass="29435">MYSASTVVLYLAAWAFLLHSLLRRETIQEKRLLVLIALGTAVHFIAALLSIKTSQGYHFGFFKVPSLFFAVINLVVLLSSLRKPLHNLFLFLLPLSVTSILVSSIEDASKVTHHLTLEVITHIMLSVLAYSMLTIASLQALLLAYQNYQLRHKHLRGVMGLLPPLQTMETLLFELVWAGEILLTLSIITGVMFTTSFVEQHLSHKTVFSVLSWLIYALLLWGRHTLGWRGAAAIRWTLGGFAALMLAYFGSKLVLELILHRV</sequence>
<dbReference type="GO" id="GO:0005886">
    <property type="term" value="C:plasma membrane"/>
    <property type="evidence" value="ECO:0007669"/>
    <property type="project" value="TreeGrafter"/>
</dbReference>
<organism evidence="3 4">
    <name type="scientific">Teredinibacter turnerae (strain ATCC 39867 / T7901)</name>
    <dbReference type="NCBI Taxonomy" id="377629"/>
    <lineage>
        <taxon>Bacteria</taxon>
        <taxon>Pseudomonadati</taxon>
        <taxon>Pseudomonadota</taxon>
        <taxon>Gammaproteobacteria</taxon>
        <taxon>Cellvibrionales</taxon>
        <taxon>Cellvibrionaceae</taxon>
        <taxon>Teredinibacter</taxon>
    </lineage>
</organism>
<evidence type="ECO:0000313" key="3">
    <source>
        <dbReference type="EMBL" id="ACR12209.1"/>
    </source>
</evidence>
<dbReference type="Proteomes" id="UP000009080">
    <property type="component" value="Chromosome"/>
</dbReference>
<gene>
    <name evidence="3" type="ordered locus">TERTU_1157</name>
</gene>
<feature type="transmembrane region" description="Helical" evidence="1">
    <location>
        <begin position="6"/>
        <end position="22"/>
    </location>
</feature>
<evidence type="ECO:0000313" key="4">
    <source>
        <dbReference type="Proteomes" id="UP000009080"/>
    </source>
</evidence>
<dbReference type="KEGG" id="ttu:TERTU_1157"/>
<dbReference type="HOGENOM" id="CLU_049710_1_0_6"/>
<reference evidence="3 4" key="1">
    <citation type="journal article" date="2009" name="PLoS ONE">
        <title>The complete genome of Teredinibacter turnerae T7901: an intracellular endosymbiont of marine wood-boring bivalves (shipworms).</title>
        <authorList>
            <person name="Yang J.C."/>
            <person name="Madupu R."/>
            <person name="Durkin A.S."/>
            <person name="Ekborg N.A."/>
            <person name="Pedamallu C.S."/>
            <person name="Hostetler J.B."/>
            <person name="Radune D."/>
            <person name="Toms B.S."/>
            <person name="Henrissat B."/>
            <person name="Coutinho P.M."/>
            <person name="Schwarz S."/>
            <person name="Field L."/>
            <person name="Trindade-Silva A.E."/>
            <person name="Soares C.A.G."/>
            <person name="Elshahawi S."/>
            <person name="Hanora A."/>
            <person name="Schmidt E.W."/>
            <person name="Haygood M.G."/>
            <person name="Posfai J."/>
            <person name="Benner J."/>
            <person name="Madinger C."/>
            <person name="Nove J."/>
            <person name="Anton B."/>
            <person name="Chaudhary K."/>
            <person name="Foster J."/>
            <person name="Holman A."/>
            <person name="Kumar S."/>
            <person name="Lessard P.A."/>
            <person name="Luyten Y.A."/>
            <person name="Slatko B."/>
            <person name="Wood N."/>
            <person name="Wu B."/>
            <person name="Teplitski M."/>
            <person name="Mougous J.D."/>
            <person name="Ward N."/>
            <person name="Eisen J.A."/>
            <person name="Badger J.H."/>
            <person name="Distel D.L."/>
        </authorList>
    </citation>
    <scope>NUCLEOTIDE SEQUENCE [LARGE SCALE GENOMIC DNA]</scope>
    <source>
        <strain evidence="4">ATCC 39867 / T7901</strain>
    </source>
</reference>
<feature type="transmembrane region" description="Helical" evidence="1">
    <location>
        <begin position="123"/>
        <end position="145"/>
    </location>
</feature>
<dbReference type="RefSeq" id="WP_015818321.1">
    <property type="nucleotide sequence ID" value="NC_012997.1"/>
</dbReference>